<keyword evidence="3" id="KW-1185">Reference proteome</keyword>
<dbReference type="Gramene" id="Kaladp0042s0257.1.v1.1">
    <property type="protein sequence ID" value="Kaladp0042s0257.1.v1.1.CDS.1"/>
    <property type="gene ID" value="Kaladp0042s0257.v1.1"/>
</dbReference>
<dbReference type="AlphaFoldDB" id="A0A7N0TRU7"/>
<evidence type="ECO:0000313" key="3">
    <source>
        <dbReference type="Proteomes" id="UP000594263"/>
    </source>
</evidence>
<evidence type="ECO:0000256" key="1">
    <source>
        <dbReference type="SAM" id="MobiDB-lite"/>
    </source>
</evidence>
<protein>
    <submittedName>
        <fullName evidence="2">Uncharacterized protein</fullName>
    </submittedName>
</protein>
<dbReference type="Proteomes" id="UP000594263">
    <property type="component" value="Unplaced"/>
</dbReference>
<feature type="region of interest" description="Disordered" evidence="1">
    <location>
        <begin position="55"/>
        <end position="74"/>
    </location>
</feature>
<evidence type="ECO:0000313" key="2">
    <source>
        <dbReference type="EnsemblPlants" id="Kaladp0042s0257.1.v1.1.CDS.1"/>
    </source>
</evidence>
<proteinExistence type="predicted"/>
<organism evidence="2 3">
    <name type="scientific">Kalanchoe fedtschenkoi</name>
    <name type="common">Lavender scallops</name>
    <name type="synonym">South American air plant</name>
    <dbReference type="NCBI Taxonomy" id="63787"/>
    <lineage>
        <taxon>Eukaryota</taxon>
        <taxon>Viridiplantae</taxon>
        <taxon>Streptophyta</taxon>
        <taxon>Embryophyta</taxon>
        <taxon>Tracheophyta</taxon>
        <taxon>Spermatophyta</taxon>
        <taxon>Magnoliopsida</taxon>
        <taxon>eudicotyledons</taxon>
        <taxon>Gunneridae</taxon>
        <taxon>Pentapetalae</taxon>
        <taxon>Saxifragales</taxon>
        <taxon>Crassulaceae</taxon>
        <taxon>Kalanchoe</taxon>
    </lineage>
</organism>
<dbReference type="EnsemblPlants" id="Kaladp0042s0257.1.v1.1">
    <property type="protein sequence ID" value="Kaladp0042s0257.1.v1.1.CDS.1"/>
    <property type="gene ID" value="Kaladp0042s0257.v1.1"/>
</dbReference>
<sequence length="128" mass="13829">MFLSHDSHLPSLTTFSPVDRLSRPPPPSSLPLPIYRLLSPLLPTISPQPMRQAVTAITGPRSNSDPRQTAAPPNLVTTASVRLDPARFGPDLPLLHHLASSAHPSHQISSSQPDAFVSPSHQIFRLIG</sequence>
<name>A0A7N0TRU7_KALFE</name>
<accession>A0A7N0TRU7</accession>
<reference evidence="2" key="1">
    <citation type="submission" date="2021-01" db="UniProtKB">
        <authorList>
            <consortium name="EnsemblPlants"/>
        </authorList>
    </citation>
    <scope>IDENTIFICATION</scope>
</reference>